<dbReference type="STRING" id="477690.SAMN05216474_2804"/>
<dbReference type="GO" id="GO:0090313">
    <property type="term" value="P:regulation of protein targeting to membrane"/>
    <property type="evidence" value="ECO:0007669"/>
    <property type="project" value="TreeGrafter"/>
</dbReference>
<evidence type="ECO:0000313" key="4">
    <source>
        <dbReference type="Proteomes" id="UP000236454"/>
    </source>
</evidence>
<accession>A0A1I7BG29</accession>
<protein>
    <submittedName>
        <fullName evidence="3">AsmA-like C-terminal region</fullName>
    </submittedName>
</protein>
<evidence type="ECO:0000313" key="3">
    <source>
        <dbReference type="EMBL" id="SFT86118.1"/>
    </source>
</evidence>
<reference evidence="3 4" key="1">
    <citation type="submission" date="2016-10" db="EMBL/GenBank/DDBJ databases">
        <authorList>
            <person name="de Groot N.N."/>
        </authorList>
    </citation>
    <scope>NUCLEOTIDE SEQUENCE [LARGE SCALE GENOMIC DNA]</scope>
    <source>
        <strain evidence="3 4">CGMCC 1.7005</strain>
    </source>
</reference>
<dbReference type="RefSeq" id="WP_090251954.1">
    <property type="nucleotide sequence ID" value="NZ_FPAS01000005.1"/>
</dbReference>
<organism evidence="3 4">
    <name type="scientific">Lishizhenia tianjinensis</name>
    <dbReference type="NCBI Taxonomy" id="477690"/>
    <lineage>
        <taxon>Bacteria</taxon>
        <taxon>Pseudomonadati</taxon>
        <taxon>Bacteroidota</taxon>
        <taxon>Flavobacteriia</taxon>
        <taxon>Flavobacteriales</taxon>
        <taxon>Crocinitomicaceae</taxon>
        <taxon>Lishizhenia</taxon>
    </lineage>
</organism>
<keyword evidence="2" id="KW-0812">Transmembrane</keyword>
<keyword evidence="2" id="KW-0472">Membrane</keyword>
<dbReference type="Proteomes" id="UP000236454">
    <property type="component" value="Unassembled WGS sequence"/>
</dbReference>
<dbReference type="PANTHER" id="PTHR30441">
    <property type="entry name" value="DUF748 DOMAIN-CONTAINING PROTEIN"/>
    <property type="match status" value="1"/>
</dbReference>
<evidence type="ECO:0000256" key="1">
    <source>
        <dbReference type="SAM" id="MobiDB-lite"/>
    </source>
</evidence>
<proteinExistence type="predicted"/>
<dbReference type="EMBL" id="FPAS01000005">
    <property type="protein sequence ID" value="SFT86118.1"/>
    <property type="molecule type" value="Genomic_DNA"/>
</dbReference>
<gene>
    <name evidence="3" type="ORF">SAMN05216474_2804</name>
</gene>
<dbReference type="OrthoDB" id="596403at2"/>
<keyword evidence="2" id="KW-1133">Transmembrane helix</keyword>
<name>A0A1I7BG29_9FLAO</name>
<feature type="region of interest" description="Disordered" evidence="1">
    <location>
        <begin position="838"/>
        <end position="859"/>
    </location>
</feature>
<dbReference type="InterPro" id="IPR052894">
    <property type="entry name" value="AsmA-related"/>
</dbReference>
<dbReference type="AlphaFoldDB" id="A0A1I7BG29"/>
<sequence length="883" mass="99751">MVKRLFKIFKWTVGIVVTLMLLISAALVIFKDDIKRYAIQELNLHLNKKLHVSYIDVTLWKTFPSLSLDFDDVLIHDKFGEEQKLDTTLYAKKLSLRFNPMDFLESNYTVKSIILKKGIINLKVDEQNRVNYDLLKPTEGESSENFEFSLEKIKLDDTDFSYQNDITKQYYASHLDQLNLSGEFSATKYTMQAQTDMMVKQIKREALTLISNKRANCNIAISMNTEDDIFEIVNADVKIQNLPFHVEGRVSPDSIRFAINAKKLNLTDVANNFTLAQLNTVKELNGNGDVSFDLELIGLNKTDANLNIHAGFSIQNGSLANTTFSLSNIDARGKYTSDANTSELELEKLHFLSSGSAFDAQLKISDFDKPLIRGNAKGAINLAAVHTLFGPFGLQDLEGNLDVNSAFNLRMNNPVYNPKDLSIYALKGNIHLKNITAQFLNDTRIFKNINGEIGVRNEEAVIKNLYLTIGESDFNISGELNNIAGYFKGTETLFIDAYTRSKNINVDDFSSTGGSMTEASRSWLLPTKIKGNVTVNAAEIKYGGHTYSDITTRMRLTDRSLEFSHLKGRNAGADISGNVLVTEKNPSVLTVSTDLYSNNIRFAPLFKEWNNFEQTVIAAENIQGIAKIKLKFTAPFDLITGLNKDLIASTLDIEIEDGALYNVETFKEITASIKSTSATLLISPQKINAFEAKLLNLKFNKMSNQVIIRDGKLYIPEMKIESNALDVLVSGEHSFNNDIDYHFDFRFREIKGKNKQTEFGEVVDDGTGFRVYLRMYGNIDDPSYAWDKDAQKKDREEKRQEEINTAKSILKSGFGINKKDTTILEYTVDHGPKEEITLSFDTDTLAPPEEKEEEKKKSKFQLKLEQLKEQNEKENEVEFQIGQ</sequence>
<dbReference type="GO" id="GO:0005886">
    <property type="term" value="C:plasma membrane"/>
    <property type="evidence" value="ECO:0007669"/>
    <property type="project" value="TreeGrafter"/>
</dbReference>
<keyword evidence="4" id="KW-1185">Reference proteome</keyword>
<feature type="transmembrane region" description="Helical" evidence="2">
    <location>
        <begin position="12"/>
        <end position="30"/>
    </location>
</feature>
<dbReference type="PANTHER" id="PTHR30441:SF8">
    <property type="entry name" value="DUF748 DOMAIN-CONTAINING PROTEIN"/>
    <property type="match status" value="1"/>
</dbReference>
<evidence type="ECO:0000256" key="2">
    <source>
        <dbReference type="SAM" id="Phobius"/>
    </source>
</evidence>